<comment type="caution">
    <text evidence="1">The sequence shown here is derived from an EMBL/GenBank/DDBJ whole genome shotgun (WGS) entry which is preliminary data.</text>
</comment>
<name>A0ABD4XX94_STUST</name>
<sequence>MYPASLREPLLEVLSDLLISCWPSPDHPIERFADGLANVVDLLLRGVTQVQLLDAPFGLIENLVKRAKRASDRVTAGSRRRPEAGYSFRLAVEGMRVGAVLLVDVTGVREGDQPLIFLRIAALFSVDEFDGERREILKGEYQAKGLSDALAEALTPKAPVAEQTLDYDLEFNPGAPTPR</sequence>
<dbReference type="Proteomes" id="UP001161139">
    <property type="component" value="Unassembled WGS sequence"/>
</dbReference>
<proteinExistence type="predicted"/>
<dbReference type="AlphaFoldDB" id="A0ABD4XX94"/>
<protein>
    <submittedName>
        <fullName evidence="1">Uncharacterized protein</fullName>
    </submittedName>
</protein>
<gene>
    <name evidence="1" type="ORF">N5D09_02670</name>
</gene>
<dbReference type="EMBL" id="JAOCDG010000003">
    <property type="protein sequence ID" value="MDH0686989.1"/>
    <property type="molecule type" value="Genomic_DNA"/>
</dbReference>
<evidence type="ECO:0000313" key="1">
    <source>
        <dbReference type="EMBL" id="MDH0686989.1"/>
    </source>
</evidence>
<organism evidence="1 2">
    <name type="scientific">Stutzerimonas stutzeri</name>
    <name type="common">Pseudomonas stutzeri</name>
    <dbReference type="NCBI Taxonomy" id="316"/>
    <lineage>
        <taxon>Bacteria</taxon>
        <taxon>Pseudomonadati</taxon>
        <taxon>Pseudomonadota</taxon>
        <taxon>Gammaproteobacteria</taxon>
        <taxon>Pseudomonadales</taxon>
        <taxon>Pseudomonadaceae</taxon>
        <taxon>Stutzerimonas</taxon>
    </lineage>
</organism>
<evidence type="ECO:0000313" key="2">
    <source>
        <dbReference type="Proteomes" id="UP001161139"/>
    </source>
</evidence>
<dbReference type="RefSeq" id="WP_034023597.1">
    <property type="nucleotide sequence ID" value="NZ_JAOCDG010000003.1"/>
</dbReference>
<reference evidence="1" key="1">
    <citation type="submission" date="2022-09" db="EMBL/GenBank/DDBJ databases">
        <title>Intensive care unit water sources are persistently colonized with multi-drug resistant bacteria and are the site of extensive horizontal gene transfer of antibiotic resistance genes.</title>
        <authorList>
            <person name="Diorio-Toth L."/>
        </authorList>
    </citation>
    <scope>NUCLEOTIDE SEQUENCE</scope>
    <source>
        <strain evidence="1">GD03864</strain>
    </source>
</reference>
<accession>A0ABD4XX94</accession>